<name>A0AAV1XG49_LUPLU</name>
<feature type="compositionally biased region" description="Basic residues" evidence="1">
    <location>
        <begin position="34"/>
        <end position="50"/>
    </location>
</feature>
<feature type="region of interest" description="Disordered" evidence="1">
    <location>
        <begin position="1"/>
        <end position="55"/>
    </location>
</feature>
<comment type="caution">
    <text evidence="2">The sequence shown here is derived from an EMBL/GenBank/DDBJ whole genome shotgun (WGS) entry which is preliminary data.</text>
</comment>
<evidence type="ECO:0000313" key="3">
    <source>
        <dbReference type="Proteomes" id="UP001497480"/>
    </source>
</evidence>
<dbReference type="Proteomes" id="UP001497480">
    <property type="component" value="Unassembled WGS sequence"/>
</dbReference>
<reference evidence="2 3" key="1">
    <citation type="submission" date="2024-03" db="EMBL/GenBank/DDBJ databases">
        <authorList>
            <person name="Martinez-Hernandez J."/>
        </authorList>
    </citation>
    <scope>NUCLEOTIDE SEQUENCE [LARGE SCALE GENOMIC DNA]</scope>
</reference>
<feature type="compositionally biased region" description="Basic and acidic residues" evidence="1">
    <location>
        <begin position="129"/>
        <end position="144"/>
    </location>
</feature>
<organism evidence="2 3">
    <name type="scientific">Lupinus luteus</name>
    <name type="common">European yellow lupine</name>
    <dbReference type="NCBI Taxonomy" id="3873"/>
    <lineage>
        <taxon>Eukaryota</taxon>
        <taxon>Viridiplantae</taxon>
        <taxon>Streptophyta</taxon>
        <taxon>Embryophyta</taxon>
        <taxon>Tracheophyta</taxon>
        <taxon>Spermatophyta</taxon>
        <taxon>Magnoliopsida</taxon>
        <taxon>eudicotyledons</taxon>
        <taxon>Gunneridae</taxon>
        <taxon>Pentapetalae</taxon>
        <taxon>rosids</taxon>
        <taxon>fabids</taxon>
        <taxon>Fabales</taxon>
        <taxon>Fabaceae</taxon>
        <taxon>Papilionoideae</taxon>
        <taxon>50 kb inversion clade</taxon>
        <taxon>genistoids sensu lato</taxon>
        <taxon>core genistoids</taxon>
        <taxon>Genisteae</taxon>
        <taxon>Lupinus</taxon>
    </lineage>
</organism>
<feature type="compositionally biased region" description="Polar residues" evidence="1">
    <location>
        <begin position="1"/>
        <end position="11"/>
    </location>
</feature>
<dbReference type="EMBL" id="CAXHTB010000015">
    <property type="protein sequence ID" value="CAL0320556.1"/>
    <property type="molecule type" value="Genomic_DNA"/>
</dbReference>
<gene>
    <name evidence="2" type="ORF">LLUT_LOCUS21616</name>
</gene>
<proteinExistence type="predicted"/>
<feature type="region of interest" description="Disordered" evidence="1">
    <location>
        <begin position="129"/>
        <end position="166"/>
    </location>
</feature>
<accession>A0AAV1XG49</accession>
<keyword evidence="3" id="KW-1185">Reference proteome</keyword>
<evidence type="ECO:0000313" key="2">
    <source>
        <dbReference type="EMBL" id="CAL0320556.1"/>
    </source>
</evidence>
<dbReference type="AlphaFoldDB" id="A0AAV1XG49"/>
<sequence>MSNDENSQQSFDVADGDCASPRVTEESAPNENKNKRKPKAVKKVKKRRAFNSKPRPYPLQGLHVYLDYDGVKTLGSVCLYDYRKKLFKVEFMLEGKPRRYAEEEEILRNKATPEQVMAHNAGCVNASKVKEEPCASKVKEEPCASRKRSTPASEEASSSQQKKKTH</sequence>
<protein>
    <submittedName>
        <fullName evidence="2">Uncharacterized protein</fullName>
    </submittedName>
</protein>
<evidence type="ECO:0000256" key="1">
    <source>
        <dbReference type="SAM" id="MobiDB-lite"/>
    </source>
</evidence>